<reference evidence="1" key="1">
    <citation type="journal article" date="2021" name="Proc. Natl. Acad. Sci. U.S.A.">
        <title>A Catalog of Tens of Thousands of Viruses from Human Metagenomes Reveals Hidden Associations with Chronic Diseases.</title>
        <authorList>
            <person name="Tisza M.J."/>
            <person name="Buck C.B."/>
        </authorList>
    </citation>
    <scope>NUCLEOTIDE SEQUENCE</scope>
    <source>
        <strain evidence="1">CtEmK1</strain>
    </source>
</reference>
<sequence>MNHRKCYETSCNYSRNNRLRITVLSRNHVVHADRFGVLTGAWFC</sequence>
<organism evidence="1">
    <name type="scientific">Podoviridae sp. ctEmK1</name>
    <dbReference type="NCBI Taxonomy" id="2827727"/>
    <lineage>
        <taxon>Viruses</taxon>
        <taxon>Duplodnaviria</taxon>
        <taxon>Heunggongvirae</taxon>
        <taxon>Uroviricota</taxon>
        <taxon>Caudoviricetes</taxon>
    </lineage>
</organism>
<dbReference type="EMBL" id="BK032531">
    <property type="protein sequence ID" value="DAF46141.1"/>
    <property type="molecule type" value="Genomic_DNA"/>
</dbReference>
<name>A0A8S5S529_9CAUD</name>
<accession>A0A8S5S529</accession>
<proteinExistence type="predicted"/>
<evidence type="ECO:0000313" key="1">
    <source>
        <dbReference type="EMBL" id="DAF46141.1"/>
    </source>
</evidence>
<protein>
    <submittedName>
        <fullName evidence="1">Uncharacterized protein</fullName>
    </submittedName>
</protein>